<feature type="transmembrane region" description="Helical" evidence="1">
    <location>
        <begin position="91"/>
        <end position="112"/>
    </location>
</feature>
<dbReference type="EMBL" id="JAPDDP010000017">
    <property type="protein sequence ID" value="MDA0180939.1"/>
    <property type="molecule type" value="Genomic_DNA"/>
</dbReference>
<reference evidence="2" key="1">
    <citation type="submission" date="2022-10" db="EMBL/GenBank/DDBJ databases">
        <title>The WGS of Solirubrobacter phytolaccae KCTC 29190.</title>
        <authorList>
            <person name="Jiang Z."/>
        </authorList>
    </citation>
    <scope>NUCLEOTIDE SEQUENCE</scope>
    <source>
        <strain evidence="2">KCTC 29190</strain>
    </source>
</reference>
<comment type="caution">
    <text evidence="2">The sequence shown here is derived from an EMBL/GenBank/DDBJ whole genome shotgun (WGS) entry which is preliminary data.</text>
</comment>
<evidence type="ECO:0000313" key="3">
    <source>
        <dbReference type="Proteomes" id="UP001147653"/>
    </source>
</evidence>
<feature type="transmembrane region" description="Helical" evidence="1">
    <location>
        <begin position="168"/>
        <end position="189"/>
    </location>
</feature>
<feature type="transmembrane region" description="Helical" evidence="1">
    <location>
        <begin position="41"/>
        <end position="63"/>
    </location>
</feature>
<protein>
    <submittedName>
        <fullName evidence="2">Uncharacterized protein</fullName>
    </submittedName>
</protein>
<evidence type="ECO:0000256" key="1">
    <source>
        <dbReference type="SAM" id="Phobius"/>
    </source>
</evidence>
<keyword evidence="1" id="KW-0812">Transmembrane</keyword>
<dbReference type="Proteomes" id="UP001147653">
    <property type="component" value="Unassembled WGS sequence"/>
</dbReference>
<keyword evidence="3" id="KW-1185">Reference proteome</keyword>
<keyword evidence="1" id="KW-1133">Transmembrane helix</keyword>
<feature type="transmembrane region" description="Helical" evidence="1">
    <location>
        <begin position="119"/>
        <end position="139"/>
    </location>
</feature>
<sequence length="248" mass="26099">MPRVERLGGLILLVSLFLPWYGNHAAVVGTEQGIHVLVSGFGTAWEAFSGFDIVLAVLAVAVVLTPRGRALVGLAALVVVAHLLLDRPEEGFAPPVYGAWIGLAGALLAAWPSTRDWRVLAAGAGGVALLVSLSTRWYLAPWPNESGIEFPPSDWDRFLIVPRSGWDALLVVDLALAALALLVLGVALTRSATVQSVARAVGWLAIVLVAARIVFEPDDTKLAYGAYVALAAAALAWAATWVPQRAAA</sequence>
<feature type="transmembrane region" description="Helical" evidence="1">
    <location>
        <begin position="221"/>
        <end position="242"/>
    </location>
</feature>
<proteinExistence type="predicted"/>
<dbReference type="RefSeq" id="WP_270025251.1">
    <property type="nucleotide sequence ID" value="NZ_JAPDDP010000017.1"/>
</dbReference>
<keyword evidence="1" id="KW-0472">Membrane</keyword>
<evidence type="ECO:0000313" key="2">
    <source>
        <dbReference type="EMBL" id="MDA0180939.1"/>
    </source>
</evidence>
<gene>
    <name evidence="2" type="ORF">OJ997_11590</name>
</gene>
<feature type="transmembrane region" description="Helical" evidence="1">
    <location>
        <begin position="196"/>
        <end position="215"/>
    </location>
</feature>
<organism evidence="2 3">
    <name type="scientific">Solirubrobacter phytolaccae</name>
    <dbReference type="NCBI Taxonomy" id="1404360"/>
    <lineage>
        <taxon>Bacteria</taxon>
        <taxon>Bacillati</taxon>
        <taxon>Actinomycetota</taxon>
        <taxon>Thermoleophilia</taxon>
        <taxon>Solirubrobacterales</taxon>
        <taxon>Solirubrobacteraceae</taxon>
        <taxon>Solirubrobacter</taxon>
    </lineage>
</organism>
<accession>A0A9X3N9J9</accession>
<dbReference type="AlphaFoldDB" id="A0A9X3N9J9"/>
<name>A0A9X3N9J9_9ACTN</name>
<feature type="transmembrane region" description="Helical" evidence="1">
    <location>
        <begin position="70"/>
        <end position="85"/>
    </location>
</feature>